<name>A0A2T8HH56_9SPHI</name>
<dbReference type="PANTHER" id="PTHR47739:SF1">
    <property type="entry name" value="TRNA1(VAL) (ADENINE(37)-N6)-METHYLTRANSFERASE"/>
    <property type="match status" value="1"/>
</dbReference>
<dbReference type="SUPFAM" id="SSF53335">
    <property type="entry name" value="S-adenosyl-L-methionine-dependent methyltransferases"/>
    <property type="match status" value="1"/>
</dbReference>
<evidence type="ECO:0000313" key="9">
    <source>
        <dbReference type="Proteomes" id="UP000245627"/>
    </source>
</evidence>
<dbReference type="Proteomes" id="UP000245627">
    <property type="component" value="Unassembled WGS sequence"/>
</dbReference>
<dbReference type="EMBL" id="QDKG01000004">
    <property type="protein sequence ID" value="PVH24761.1"/>
    <property type="molecule type" value="Genomic_DNA"/>
</dbReference>
<evidence type="ECO:0000256" key="6">
    <source>
        <dbReference type="HAMAP-Rule" id="MF_01872"/>
    </source>
</evidence>
<dbReference type="PANTHER" id="PTHR47739">
    <property type="entry name" value="TRNA1(VAL) (ADENINE(37)-N6)-METHYLTRANSFERASE"/>
    <property type="match status" value="1"/>
</dbReference>
<evidence type="ECO:0000259" key="7">
    <source>
        <dbReference type="Pfam" id="PF05175"/>
    </source>
</evidence>
<comment type="caution">
    <text evidence="8">The sequence shown here is derived from an EMBL/GenBank/DDBJ whole genome shotgun (WGS) entry which is preliminary data.</text>
</comment>
<comment type="subcellular location">
    <subcellularLocation>
        <location evidence="6">Cytoplasm</location>
    </subcellularLocation>
</comment>
<evidence type="ECO:0000256" key="2">
    <source>
        <dbReference type="ARBA" id="ARBA00022603"/>
    </source>
</evidence>
<dbReference type="InterPro" id="IPR007848">
    <property type="entry name" value="Small_mtfrase_dom"/>
</dbReference>
<dbReference type="InterPro" id="IPR022882">
    <property type="entry name" value="tRNA_adenine-N6_MeTrfase"/>
</dbReference>
<keyword evidence="9" id="KW-1185">Reference proteome</keyword>
<dbReference type="GO" id="GO:0003676">
    <property type="term" value="F:nucleic acid binding"/>
    <property type="evidence" value="ECO:0007669"/>
    <property type="project" value="InterPro"/>
</dbReference>
<dbReference type="CDD" id="cd02440">
    <property type="entry name" value="AdoMet_MTases"/>
    <property type="match status" value="1"/>
</dbReference>
<dbReference type="GO" id="GO:0032259">
    <property type="term" value="P:methylation"/>
    <property type="evidence" value="ECO:0007669"/>
    <property type="project" value="UniProtKB-KW"/>
</dbReference>
<dbReference type="InterPro" id="IPR050210">
    <property type="entry name" value="tRNA_Adenine-N(6)_MTase"/>
</dbReference>
<evidence type="ECO:0000313" key="8">
    <source>
        <dbReference type="EMBL" id="PVH24761.1"/>
    </source>
</evidence>
<dbReference type="PROSITE" id="PS00092">
    <property type="entry name" value="N6_MTASE"/>
    <property type="match status" value="1"/>
</dbReference>
<reference evidence="8 9" key="1">
    <citation type="submission" date="2018-04" db="EMBL/GenBank/DDBJ databases">
        <title>Sphingobacterium cortibacter sp. nov.</title>
        <authorList>
            <person name="Li Y."/>
        </authorList>
    </citation>
    <scope>NUCLEOTIDE SEQUENCE [LARGE SCALE GENOMIC DNA]</scope>
    <source>
        <strain evidence="8 9">2c-3</strain>
    </source>
</reference>
<keyword evidence="3 6" id="KW-0808">Transferase</keyword>
<feature type="domain" description="Methyltransferase small" evidence="7">
    <location>
        <begin position="25"/>
        <end position="118"/>
    </location>
</feature>
<dbReference type="RefSeq" id="WP_116776143.1">
    <property type="nucleotide sequence ID" value="NZ_QDKG01000004.1"/>
</dbReference>
<dbReference type="GO" id="GO:0005737">
    <property type="term" value="C:cytoplasm"/>
    <property type="evidence" value="ECO:0007669"/>
    <property type="project" value="UniProtKB-SubCell"/>
</dbReference>
<evidence type="ECO:0000256" key="1">
    <source>
        <dbReference type="ARBA" id="ARBA00022490"/>
    </source>
</evidence>
<evidence type="ECO:0000256" key="5">
    <source>
        <dbReference type="ARBA" id="ARBA00022694"/>
    </source>
</evidence>
<accession>A0A2T8HH56</accession>
<dbReference type="AlphaFoldDB" id="A0A2T8HH56"/>
<protein>
    <recommendedName>
        <fullName evidence="6">tRNA1(Val) (adenine(37)-N6)-methyltransferase</fullName>
        <ecNumber evidence="6">2.1.1.223</ecNumber>
    </recommendedName>
    <alternativeName>
        <fullName evidence="6">tRNA m6A37 methyltransferase</fullName>
    </alternativeName>
</protein>
<dbReference type="InterPro" id="IPR029063">
    <property type="entry name" value="SAM-dependent_MTases_sf"/>
</dbReference>
<organism evidence="8 9">
    <name type="scientific">Sphingobacterium corticibacter</name>
    <dbReference type="NCBI Taxonomy" id="2171749"/>
    <lineage>
        <taxon>Bacteria</taxon>
        <taxon>Pseudomonadati</taxon>
        <taxon>Bacteroidota</taxon>
        <taxon>Sphingobacteriia</taxon>
        <taxon>Sphingobacteriales</taxon>
        <taxon>Sphingobacteriaceae</taxon>
        <taxon>Sphingobacterium</taxon>
    </lineage>
</organism>
<keyword evidence="1 6" id="KW-0963">Cytoplasm</keyword>
<evidence type="ECO:0000256" key="4">
    <source>
        <dbReference type="ARBA" id="ARBA00022691"/>
    </source>
</evidence>
<dbReference type="OrthoDB" id="5383291at2"/>
<keyword evidence="2 6" id="KW-0489">Methyltransferase</keyword>
<keyword evidence="5 6" id="KW-0819">tRNA processing</keyword>
<comment type="function">
    <text evidence="6">Specifically methylates the adenine in position 37 of tRNA(1)(Val) (anticodon cmo5UAC).</text>
</comment>
<sequence>MSVFRFKRFAIDQTGCAMRINTDGVLLGALANGEDAQTILDIGTGTGVIALMLAQRFPNADISGLEIDASSATAAANNALQSPFSDRVQVSYTAFQDFQPPHPVDLMVSNPPFYVNTLHNPDARKKQARHTDMTFFDDLLGYAKVHLSTRGAMELILPPELSDAVVAEASDLGFVLDRKIAVSSFDDSPCIRCIIRLSRRQGDVQTEHSNFVIYESKGVYSDAYRTLLKDFFLAF</sequence>
<proteinExistence type="inferred from homology"/>
<comment type="similarity">
    <text evidence="6">Belongs to the methyltransferase superfamily. tRNA (adenine-N(6)-)-methyltransferase family.</text>
</comment>
<dbReference type="HAMAP" id="MF_01872">
    <property type="entry name" value="tRNA_methyltr_YfiC"/>
    <property type="match status" value="1"/>
</dbReference>
<comment type="catalytic activity">
    <reaction evidence="6">
        <text>adenosine(37) in tRNA1(Val) + S-adenosyl-L-methionine = N(6)-methyladenosine(37) in tRNA1(Val) + S-adenosyl-L-homocysteine + H(+)</text>
        <dbReference type="Rhea" id="RHEA:43160"/>
        <dbReference type="Rhea" id="RHEA-COMP:10369"/>
        <dbReference type="Rhea" id="RHEA-COMP:10370"/>
        <dbReference type="ChEBI" id="CHEBI:15378"/>
        <dbReference type="ChEBI" id="CHEBI:57856"/>
        <dbReference type="ChEBI" id="CHEBI:59789"/>
        <dbReference type="ChEBI" id="CHEBI:74411"/>
        <dbReference type="ChEBI" id="CHEBI:74449"/>
        <dbReference type="EC" id="2.1.1.223"/>
    </reaction>
</comment>
<dbReference type="Gene3D" id="3.40.50.150">
    <property type="entry name" value="Vaccinia Virus protein VP39"/>
    <property type="match status" value="1"/>
</dbReference>
<gene>
    <name evidence="8" type="ORF">DC487_11605</name>
</gene>
<evidence type="ECO:0000256" key="3">
    <source>
        <dbReference type="ARBA" id="ARBA00022679"/>
    </source>
</evidence>
<dbReference type="EC" id="2.1.1.223" evidence="6"/>
<dbReference type="Pfam" id="PF05175">
    <property type="entry name" value="MTS"/>
    <property type="match status" value="1"/>
</dbReference>
<dbReference type="GO" id="GO:0016430">
    <property type="term" value="F:tRNA (adenine-N6)-methyltransferase activity"/>
    <property type="evidence" value="ECO:0007669"/>
    <property type="project" value="UniProtKB-UniRule"/>
</dbReference>
<dbReference type="GO" id="GO:0008033">
    <property type="term" value="P:tRNA processing"/>
    <property type="evidence" value="ECO:0007669"/>
    <property type="project" value="UniProtKB-UniRule"/>
</dbReference>
<keyword evidence="4 6" id="KW-0949">S-adenosyl-L-methionine</keyword>
<dbReference type="InterPro" id="IPR002052">
    <property type="entry name" value="DNA_methylase_N6_adenine_CS"/>
</dbReference>